<dbReference type="Proteomes" id="UP000324222">
    <property type="component" value="Unassembled WGS sequence"/>
</dbReference>
<dbReference type="EMBL" id="VSRR010000762">
    <property type="protein sequence ID" value="MPC19346.1"/>
    <property type="molecule type" value="Genomic_DNA"/>
</dbReference>
<protein>
    <submittedName>
        <fullName evidence="1">Uncharacterized protein</fullName>
    </submittedName>
</protein>
<comment type="caution">
    <text evidence="1">The sequence shown here is derived from an EMBL/GenBank/DDBJ whole genome shotgun (WGS) entry which is preliminary data.</text>
</comment>
<proteinExistence type="predicted"/>
<sequence length="222" mass="25281">MFEKAIQSHDIIQLGQSELAELPKRFQLPQTCTRERMPAPYFDIVEEWDGVVGQVVVHEVLGHLAEQTHFRQGEQICQGGAISSYRLKISKFTELKQIQGGIDMKEVQVSLNIMQWQRAASIDLHHLLLGETGQATVYGANLQLLELVKLHQQTLLNVIVKPSHCQVPVVLQVVYQILHGYFIMCQGVVIVKAIDLDVSEIKFIVTKHRSQVDILRHLFAWK</sequence>
<gene>
    <name evidence="1" type="ORF">E2C01_012258</name>
</gene>
<keyword evidence="2" id="KW-1185">Reference proteome</keyword>
<organism evidence="1 2">
    <name type="scientific">Portunus trituberculatus</name>
    <name type="common">Swimming crab</name>
    <name type="synonym">Neptunus trituberculatus</name>
    <dbReference type="NCBI Taxonomy" id="210409"/>
    <lineage>
        <taxon>Eukaryota</taxon>
        <taxon>Metazoa</taxon>
        <taxon>Ecdysozoa</taxon>
        <taxon>Arthropoda</taxon>
        <taxon>Crustacea</taxon>
        <taxon>Multicrustacea</taxon>
        <taxon>Malacostraca</taxon>
        <taxon>Eumalacostraca</taxon>
        <taxon>Eucarida</taxon>
        <taxon>Decapoda</taxon>
        <taxon>Pleocyemata</taxon>
        <taxon>Brachyura</taxon>
        <taxon>Eubrachyura</taxon>
        <taxon>Portunoidea</taxon>
        <taxon>Portunidae</taxon>
        <taxon>Portuninae</taxon>
        <taxon>Portunus</taxon>
    </lineage>
</organism>
<dbReference type="AlphaFoldDB" id="A0A5B7DE25"/>
<accession>A0A5B7DE25</accession>
<reference evidence="1 2" key="1">
    <citation type="submission" date="2019-05" db="EMBL/GenBank/DDBJ databases">
        <title>Another draft genome of Portunus trituberculatus and its Hox gene families provides insights of decapod evolution.</title>
        <authorList>
            <person name="Jeong J.-H."/>
            <person name="Song I."/>
            <person name="Kim S."/>
            <person name="Choi T."/>
            <person name="Kim D."/>
            <person name="Ryu S."/>
            <person name="Kim W."/>
        </authorList>
    </citation>
    <scope>NUCLEOTIDE SEQUENCE [LARGE SCALE GENOMIC DNA]</scope>
    <source>
        <tissue evidence="1">Muscle</tissue>
    </source>
</reference>
<evidence type="ECO:0000313" key="2">
    <source>
        <dbReference type="Proteomes" id="UP000324222"/>
    </source>
</evidence>
<name>A0A5B7DE25_PORTR</name>
<evidence type="ECO:0000313" key="1">
    <source>
        <dbReference type="EMBL" id="MPC19346.1"/>
    </source>
</evidence>